<name>A0A239DXD2_9ACTN</name>
<accession>A0A239DXD2</accession>
<evidence type="ECO:0000313" key="1">
    <source>
        <dbReference type="EMBL" id="SNS37156.1"/>
    </source>
</evidence>
<dbReference type="AlphaFoldDB" id="A0A239DXD2"/>
<sequence length="40" mass="4308">MKSAVSDHVEPVPGSLRADFIGKFTAAHQEHEHYDNGATG</sequence>
<dbReference type="EMBL" id="FZOD01000008">
    <property type="protein sequence ID" value="SNS37156.1"/>
    <property type="molecule type" value="Genomic_DNA"/>
</dbReference>
<dbReference type="Proteomes" id="UP000198282">
    <property type="component" value="Unassembled WGS sequence"/>
</dbReference>
<keyword evidence="2" id="KW-1185">Reference proteome</keyword>
<proteinExistence type="predicted"/>
<reference evidence="1 2" key="1">
    <citation type="submission" date="2017-06" db="EMBL/GenBank/DDBJ databases">
        <authorList>
            <person name="Kim H.J."/>
            <person name="Triplett B.A."/>
        </authorList>
    </citation>
    <scope>NUCLEOTIDE SEQUENCE [LARGE SCALE GENOMIC DNA]</scope>
    <source>
        <strain evidence="1 2">CGMCC 4.2132</strain>
    </source>
</reference>
<gene>
    <name evidence="1" type="ORF">SAMN05216276_1008118</name>
</gene>
<organism evidence="1 2">
    <name type="scientific">Streptosporangium subroseum</name>
    <dbReference type="NCBI Taxonomy" id="106412"/>
    <lineage>
        <taxon>Bacteria</taxon>
        <taxon>Bacillati</taxon>
        <taxon>Actinomycetota</taxon>
        <taxon>Actinomycetes</taxon>
        <taxon>Streptosporangiales</taxon>
        <taxon>Streptosporangiaceae</taxon>
        <taxon>Streptosporangium</taxon>
    </lineage>
</organism>
<evidence type="ECO:0000313" key="2">
    <source>
        <dbReference type="Proteomes" id="UP000198282"/>
    </source>
</evidence>
<protein>
    <submittedName>
        <fullName evidence="1">Uncharacterized protein</fullName>
    </submittedName>
</protein>
<dbReference type="RefSeq" id="WP_275937165.1">
    <property type="nucleotide sequence ID" value="NZ_FZOD01000008.1"/>
</dbReference>